<evidence type="ECO:0000313" key="1">
    <source>
        <dbReference type="EMBL" id="KAI3720598.1"/>
    </source>
</evidence>
<protein>
    <submittedName>
        <fullName evidence="1">Uncharacterized protein</fullName>
    </submittedName>
</protein>
<organism evidence="1 2">
    <name type="scientific">Cichorium intybus</name>
    <name type="common">Chicory</name>
    <dbReference type="NCBI Taxonomy" id="13427"/>
    <lineage>
        <taxon>Eukaryota</taxon>
        <taxon>Viridiplantae</taxon>
        <taxon>Streptophyta</taxon>
        <taxon>Embryophyta</taxon>
        <taxon>Tracheophyta</taxon>
        <taxon>Spermatophyta</taxon>
        <taxon>Magnoliopsida</taxon>
        <taxon>eudicotyledons</taxon>
        <taxon>Gunneridae</taxon>
        <taxon>Pentapetalae</taxon>
        <taxon>asterids</taxon>
        <taxon>campanulids</taxon>
        <taxon>Asterales</taxon>
        <taxon>Asteraceae</taxon>
        <taxon>Cichorioideae</taxon>
        <taxon>Cichorieae</taxon>
        <taxon>Cichoriinae</taxon>
        <taxon>Cichorium</taxon>
    </lineage>
</organism>
<gene>
    <name evidence="1" type="ORF">L2E82_31587</name>
</gene>
<evidence type="ECO:0000313" key="2">
    <source>
        <dbReference type="Proteomes" id="UP001055811"/>
    </source>
</evidence>
<proteinExistence type="predicted"/>
<dbReference type="Proteomes" id="UP001055811">
    <property type="component" value="Linkage Group LG06"/>
</dbReference>
<accession>A0ACB9BEU6</accession>
<comment type="caution">
    <text evidence="1">The sequence shown here is derived from an EMBL/GenBank/DDBJ whole genome shotgun (WGS) entry which is preliminary data.</text>
</comment>
<reference evidence="1 2" key="2">
    <citation type="journal article" date="2022" name="Mol. Ecol. Resour.">
        <title>The genomes of chicory, endive, great burdock and yacon provide insights into Asteraceae paleo-polyploidization history and plant inulin production.</title>
        <authorList>
            <person name="Fan W."/>
            <person name="Wang S."/>
            <person name="Wang H."/>
            <person name="Wang A."/>
            <person name="Jiang F."/>
            <person name="Liu H."/>
            <person name="Zhao H."/>
            <person name="Xu D."/>
            <person name="Zhang Y."/>
        </authorList>
    </citation>
    <scope>NUCLEOTIDE SEQUENCE [LARGE SCALE GENOMIC DNA]</scope>
    <source>
        <strain evidence="2">cv. Punajuju</strain>
        <tissue evidence="1">Leaves</tissue>
    </source>
</reference>
<reference evidence="2" key="1">
    <citation type="journal article" date="2022" name="Mol. Ecol. Resour.">
        <title>The genomes of chicory, endive, great burdock and yacon provide insights into Asteraceae palaeo-polyploidization history and plant inulin production.</title>
        <authorList>
            <person name="Fan W."/>
            <person name="Wang S."/>
            <person name="Wang H."/>
            <person name="Wang A."/>
            <person name="Jiang F."/>
            <person name="Liu H."/>
            <person name="Zhao H."/>
            <person name="Xu D."/>
            <person name="Zhang Y."/>
        </authorList>
    </citation>
    <scope>NUCLEOTIDE SEQUENCE [LARGE SCALE GENOMIC DNA]</scope>
    <source>
        <strain evidence="2">cv. Punajuju</strain>
    </source>
</reference>
<name>A0ACB9BEU6_CICIN</name>
<dbReference type="EMBL" id="CM042014">
    <property type="protein sequence ID" value="KAI3720598.1"/>
    <property type="molecule type" value="Genomic_DNA"/>
</dbReference>
<sequence>MFLYKGTTPIWRAGSWTGDGWSDVPDESWVLSSVIAHKSEFTEESISHNRIVDDLVKAENPELQDSLWGVDKGLEFDNNLIDGTLIIECLVQIMVVVLFSVQSQGEVGRGNDADNVGEDRVKEEGVCRRGELLCGFSRSKMDKGEVPWRQAKQLVGEGKVETFSRALQSRHRCVGYAGVFTE</sequence>
<keyword evidence="2" id="KW-1185">Reference proteome</keyword>